<dbReference type="InterPro" id="IPR055170">
    <property type="entry name" value="GFO_IDH_MocA-like_dom"/>
</dbReference>
<dbReference type="EMBL" id="CAJNBJ010000002">
    <property type="protein sequence ID" value="CAE6727151.1"/>
    <property type="molecule type" value="Genomic_DNA"/>
</dbReference>
<evidence type="ECO:0000259" key="4">
    <source>
        <dbReference type="Pfam" id="PF22725"/>
    </source>
</evidence>
<proteinExistence type="inferred from homology"/>
<dbReference type="Pfam" id="PF22725">
    <property type="entry name" value="GFO_IDH_MocA_C3"/>
    <property type="match status" value="1"/>
</dbReference>
<comment type="similarity">
    <text evidence="1">Belongs to the Gfo/Idh/MocA family.</text>
</comment>
<evidence type="ECO:0000313" key="5">
    <source>
        <dbReference type="EMBL" id="CAE6727151.1"/>
    </source>
</evidence>
<feature type="domain" description="Gfo/Idh/MocA-like oxidoreductase N-terminal" evidence="3">
    <location>
        <begin position="6"/>
        <end position="129"/>
    </location>
</feature>
<dbReference type="SUPFAM" id="SSF55347">
    <property type="entry name" value="Glyceraldehyde-3-phosphate dehydrogenase-like, C-terminal domain"/>
    <property type="match status" value="1"/>
</dbReference>
<evidence type="ECO:0000256" key="2">
    <source>
        <dbReference type="ARBA" id="ARBA00023002"/>
    </source>
</evidence>
<dbReference type="Gene3D" id="3.30.360.10">
    <property type="entry name" value="Dihydrodipicolinate Reductase, domain 2"/>
    <property type="match status" value="1"/>
</dbReference>
<dbReference type="Pfam" id="PF01408">
    <property type="entry name" value="GFO_IDH_MocA"/>
    <property type="match status" value="1"/>
</dbReference>
<keyword evidence="2" id="KW-0560">Oxidoreductase</keyword>
<sequence>MQRAPVRFAVVGLGHIAQVAVLPAFAHTQSDACLSALVSDDPVKRRVLSKRYDVRHTYTYRAYDTCLRSGEIDAVYIALPNSLHREFAVRAAKAGIHVLCEKPMAVTAADCRAMTRAADRYKVKLMVAYRLHFETCNLRTIKLAQSGTLGDLRLFHSVFTQQVRPGDVRLKQHLGGGPLYDIGVYCINAARYLFRDEPIEVSAFVGGGDRRFQTVEEAASVLMRFPHDRLATFTCSFGATDETMYDIIGTKGRVRVEPAYEYVGGLTAAVTINGKTKVETFKAGDQFAPQLIHFASCIRRNREPEPNGVEGLIDVQIIEALHQSARTGKPIALLLPRKRTRPDMRLAMHYPPVPKAKAVRTTSPTL</sequence>
<protein>
    <submittedName>
        <fullName evidence="5">Gfo/Idh/MocA family oxidoreductase</fullName>
    </submittedName>
</protein>
<dbReference type="PANTHER" id="PTHR22604:SF105">
    <property type="entry name" value="TRANS-1,2-DIHYDROBENZENE-1,2-DIOL DEHYDROGENASE"/>
    <property type="match status" value="1"/>
</dbReference>
<dbReference type="SUPFAM" id="SSF51735">
    <property type="entry name" value="NAD(P)-binding Rossmann-fold domains"/>
    <property type="match status" value="1"/>
</dbReference>
<reference evidence="5 6" key="1">
    <citation type="submission" date="2021-02" db="EMBL/GenBank/DDBJ databases">
        <authorList>
            <person name="Han P."/>
        </authorList>
    </citation>
    <scope>NUCLEOTIDE SEQUENCE [LARGE SCALE GENOMIC DNA]</scope>
    <source>
        <strain evidence="5">Candidatus Nitrospira sp. ZN2</strain>
    </source>
</reference>
<organism evidence="5 6">
    <name type="scientific">Nitrospira defluvii</name>
    <dbReference type="NCBI Taxonomy" id="330214"/>
    <lineage>
        <taxon>Bacteria</taxon>
        <taxon>Pseudomonadati</taxon>
        <taxon>Nitrospirota</taxon>
        <taxon>Nitrospiria</taxon>
        <taxon>Nitrospirales</taxon>
        <taxon>Nitrospiraceae</taxon>
        <taxon>Nitrospira</taxon>
    </lineage>
</organism>
<dbReference type="Gene3D" id="3.40.50.720">
    <property type="entry name" value="NAD(P)-binding Rossmann-like Domain"/>
    <property type="match status" value="1"/>
</dbReference>
<dbReference type="InterPro" id="IPR050984">
    <property type="entry name" value="Gfo/Idh/MocA_domain"/>
</dbReference>
<dbReference type="InterPro" id="IPR000683">
    <property type="entry name" value="Gfo/Idh/MocA-like_OxRdtase_N"/>
</dbReference>
<dbReference type="PANTHER" id="PTHR22604">
    <property type="entry name" value="OXIDOREDUCTASES"/>
    <property type="match status" value="1"/>
</dbReference>
<keyword evidence="6" id="KW-1185">Reference proteome</keyword>
<evidence type="ECO:0000256" key="1">
    <source>
        <dbReference type="ARBA" id="ARBA00010928"/>
    </source>
</evidence>
<dbReference type="RefSeq" id="WP_213041531.1">
    <property type="nucleotide sequence ID" value="NZ_CAJNBJ010000002.1"/>
</dbReference>
<evidence type="ECO:0000259" key="3">
    <source>
        <dbReference type="Pfam" id="PF01408"/>
    </source>
</evidence>
<accession>A0ABM8R100</accession>
<comment type="caution">
    <text evidence="5">The sequence shown here is derived from an EMBL/GenBank/DDBJ whole genome shotgun (WGS) entry which is preliminary data.</text>
</comment>
<dbReference type="InterPro" id="IPR008354">
    <property type="entry name" value="Glc-Fru_OxRdtase_bac"/>
</dbReference>
<dbReference type="PRINTS" id="PR01775">
    <property type="entry name" value="GLFROXRDTASE"/>
</dbReference>
<dbReference type="Proteomes" id="UP000675880">
    <property type="component" value="Unassembled WGS sequence"/>
</dbReference>
<feature type="domain" description="GFO/IDH/MocA-like oxidoreductase" evidence="4">
    <location>
        <begin position="142"/>
        <end position="254"/>
    </location>
</feature>
<dbReference type="InterPro" id="IPR036291">
    <property type="entry name" value="NAD(P)-bd_dom_sf"/>
</dbReference>
<evidence type="ECO:0000313" key="6">
    <source>
        <dbReference type="Proteomes" id="UP000675880"/>
    </source>
</evidence>
<name>A0ABM8R100_9BACT</name>
<gene>
    <name evidence="5" type="ORF">NSPZN2_100161</name>
</gene>